<dbReference type="AlphaFoldDB" id="A0A371AU01"/>
<dbReference type="InterPro" id="IPR036986">
    <property type="entry name" value="S4_RNA-bd_sf"/>
</dbReference>
<evidence type="ECO:0000256" key="1">
    <source>
        <dbReference type="ARBA" id="ARBA00008348"/>
    </source>
</evidence>
<dbReference type="GO" id="GO:0003723">
    <property type="term" value="F:RNA binding"/>
    <property type="evidence" value="ECO:0007669"/>
    <property type="project" value="UniProtKB-KW"/>
</dbReference>
<dbReference type="EMBL" id="QRCT01000034">
    <property type="protein sequence ID" value="RDU23022.1"/>
    <property type="molecule type" value="Genomic_DNA"/>
</dbReference>
<sequence length="237" mass="26925">MLRLDKFLSNMKAGSRTEVKNWIRKGMVSVNDVIVKKPETKIDANAKVLLNNREISFVFCEYYMLNKPAGVISATSDFKQPTVVDLIESRQRTDLFPVGRLDKDTEGLLLITNDGVLAHNLLSPKKHVNKTYYAKIDGMITQEDKETFSKGIKIGENEMTRPAELEILTTGSISEILLTIHEGKFHQVKRMFHSIQKDVLYLKRISMGPIKLDENLAVGEYRLLTQEEIDLLKGVSN</sequence>
<dbReference type="PANTHER" id="PTHR47683">
    <property type="entry name" value="PSEUDOURIDINE SYNTHASE FAMILY PROTEIN-RELATED"/>
    <property type="match status" value="1"/>
</dbReference>
<proteinExistence type="inferred from homology"/>
<protein>
    <recommendedName>
        <fullName evidence="5">Pseudouridine synthase</fullName>
        <ecNumber evidence="5">5.4.99.-</ecNumber>
    </recommendedName>
</protein>
<accession>A0A371AU01</accession>
<dbReference type="SUPFAM" id="SSF55120">
    <property type="entry name" value="Pseudouridine synthase"/>
    <property type="match status" value="1"/>
</dbReference>
<dbReference type="CDD" id="cd00165">
    <property type="entry name" value="S4"/>
    <property type="match status" value="1"/>
</dbReference>
<dbReference type="PROSITE" id="PS01149">
    <property type="entry name" value="PSI_RSU"/>
    <property type="match status" value="1"/>
</dbReference>
<reference evidence="7 8" key="1">
    <citation type="submission" date="2018-07" db="EMBL/GenBank/DDBJ databases">
        <title>Anaerosacharophilus polymeroproducens gen. nov. sp. nov., an anaerobic bacterium isolated from salt field.</title>
        <authorList>
            <person name="Kim W."/>
            <person name="Yang S.-H."/>
            <person name="Oh J."/>
            <person name="Lee J.-H."/>
            <person name="Kwon K.K."/>
        </authorList>
    </citation>
    <scope>NUCLEOTIDE SEQUENCE [LARGE SCALE GENOMIC DNA]</scope>
    <source>
        <strain evidence="7 8">MCWD5</strain>
    </source>
</reference>
<dbReference type="InterPro" id="IPR000748">
    <property type="entry name" value="PsdUridine_synth_RsuA/RluB/E/F"/>
</dbReference>
<keyword evidence="3 5" id="KW-0413">Isomerase</keyword>
<evidence type="ECO:0000313" key="7">
    <source>
        <dbReference type="EMBL" id="RDU23022.1"/>
    </source>
</evidence>
<keyword evidence="8" id="KW-1185">Reference proteome</keyword>
<dbReference type="Pfam" id="PF01479">
    <property type="entry name" value="S4"/>
    <property type="match status" value="1"/>
</dbReference>
<dbReference type="NCBIfam" id="TIGR00093">
    <property type="entry name" value="pseudouridine synthase"/>
    <property type="match status" value="1"/>
</dbReference>
<dbReference type="InterPro" id="IPR020103">
    <property type="entry name" value="PsdUridine_synth_cat_dom_sf"/>
</dbReference>
<evidence type="ECO:0000256" key="4">
    <source>
        <dbReference type="PROSITE-ProRule" id="PRU00182"/>
    </source>
</evidence>
<keyword evidence="2 4" id="KW-0694">RNA-binding</keyword>
<dbReference type="InterPro" id="IPR002942">
    <property type="entry name" value="S4_RNA-bd"/>
</dbReference>
<comment type="caution">
    <text evidence="7">The sequence shown here is derived from an EMBL/GenBank/DDBJ whole genome shotgun (WGS) entry which is preliminary data.</text>
</comment>
<evidence type="ECO:0000256" key="2">
    <source>
        <dbReference type="ARBA" id="ARBA00022884"/>
    </source>
</evidence>
<dbReference type="Gene3D" id="3.30.70.1560">
    <property type="entry name" value="Alpha-L RNA-binding motif"/>
    <property type="match status" value="1"/>
</dbReference>
<comment type="similarity">
    <text evidence="1 5">Belongs to the pseudouridine synthase RsuA family.</text>
</comment>
<dbReference type="Proteomes" id="UP000255036">
    <property type="component" value="Unassembled WGS sequence"/>
</dbReference>
<dbReference type="InterPro" id="IPR042092">
    <property type="entry name" value="PsdUridine_s_RsuA/RluB/E/F_cat"/>
</dbReference>
<dbReference type="InterPro" id="IPR018496">
    <property type="entry name" value="PsdUridine_synth_RsuA/RluB_CS"/>
</dbReference>
<evidence type="ECO:0000256" key="3">
    <source>
        <dbReference type="ARBA" id="ARBA00023235"/>
    </source>
</evidence>
<evidence type="ECO:0000313" key="8">
    <source>
        <dbReference type="Proteomes" id="UP000255036"/>
    </source>
</evidence>
<dbReference type="SMART" id="SM00363">
    <property type="entry name" value="S4"/>
    <property type="match status" value="1"/>
</dbReference>
<dbReference type="InterPro" id="IPR020094">
    <property type="entry name" value="TruA/RsuA/RluB/E/F_N"/>
</dbReference>
<feature type="domain" description="RNA-binding S4" evidence="6">
    <location>
        <begin position="2"/>
        <end position="59"/>
    </location>
</feature>
<dbReference type="SUPFAM" id="SSF55174">
    <property type="entry name" value="Alpha-L RNA-binding motif"/>
    <property type="match status" value="1"/>
</dbReference>
<dbReference type="PROSITE" id="PS50889">
    <property type="entry name" value="S4"/>
    <property type="match status" value="1"/>
</dbReference>
<dbReference type="OrthoDB" id="9807213at2"/>
<organism evidence="7 8">
    <name type="scientific">Anaerosacchariphilus polymeriproducens</name>
    <dbReference type="NCBI Taxonomy" id="1812858"/>
    <lineage>
        <taxon>Bacteria</taxon>
        <taxon>Bacillati</taxon>
        <taxon>Bacillota</taxon>
        <taxon>Clostridia</taxon>
        <taxon>Lachnospirales</taxon>
        <taxon>Lachnospiraceae</taxon>
        <taxon>Anaerosacchariphilus</taxon>
    </lineage>
</organism>
<dbReference type="InterPro" id="IPR006145">
    <property type="entry name" value="PsdUridine_synth_RsuA/RluA"/>
</dbReference>
<evidence type="ECO:0000259" key="6">
    <source>
        <dbReference type="SMART" id="SM00363"/>
    </source>
</evidence>
<dbReference type="Gene3D" id="3.10.290.10">
    <property type="entry name" value="RNA-binding S4 domain"/>
    <property type="match status" value="1"/>
</dbReference>
<name>A0A371AU01_9FIRM</name>
<dbReference type="Pfam" id="PF00849">
    <property type="entry name" value="PseudoU_synth_2"/>
    <property type="match status" value="1"/>
</dbReference>
<dbReference type="GO" id="GO:0120159">
    <property type="term" value="F:rRNA pseudouridine synthase activity"/>
    <property type="evidence" value="ECO:0007669"/>
    <property type="project" value="UniProtKB-ARBA"/>
</dbReference>
<dbReference type="Gene3D" id="3.30.70.580">
    <property type="entry name" value="Pseudouridine synthase I, catalytic domain, N-terminal subdomain"/>
    <property type="match status" value="1"/>
</dbReference>
<dbReference type="FunFam" id="3.30.70.1560:FF:000001">
    <property type="entry name" value="Pseudouridine synthase"/>
    <property type="match status" value="1"/>
</dbReference>
<dbReference type="InterPro" id="IPR050343">
    <property type="entry name" value="RsuA_PseudoU_synthase"/>
</dbReference>
<dbReference type="GO" id="GO:0000455">
    <property type="term" value="P:enzyme-directed rRNA pseudouridine synthesis"/>
    <property type="evidence" value="ECO:0007669"/>
    <property type="project" value="UniProtKB-ARBA"/>
</dbReference>
<gene>
    <name evidence="7" type="ORF">DWV06_11700</name>
</gene>
<dbReference type="RefSeq" id="WP_115482364.1">
    <property type="nucleotide sequence ID" value="NZ_QRCT01000034.1"/>
</dbReference>
<dbReference type="GO" id="GO:0005829">
    <property type="term" value="C:cytosol"/>
    <property type="evidence" value="ECO:0007669"/>
    <property type="project" value="UniProtKB-ARBA"/>
</dbReference>
<dbReference type="CDD" id="cd02553">
    <property type="entry name" value="PseudoU_synth_RsuA"/>
    <property type="match status" value="1"/>
</dbReference>
<evidence type="ECO:0000256" key="5">
    <source>
        <dbReference type="RuleBase" id="RU003887"/>
    </source>
</evidence>
<dbReference type="PANTHER" id="PTHR47683:SF4">
    <property type="entry name" value="PSEUDOURIDINE SYNTHASE"/>
    <property type="match status" value="1"/>
</dbReference>
<dbReference type="EC" id="5.4.99.-" evidence="5"/>